<dbReference type="InterPro" id="IPR048913">
    <property type="entry name" value="BetaGal_gal-bd"/>
</dbReference>
<reference evidence="5 6" key="1">
    <citation type="submission" date="2019-12" db="EMBL/GenBank/DDBJ databases">
        <title>Whole genome sequencing of endophytic Actinobacterium Micromonospora sp. MPMI6T.</title>
        <authorList>
            <person name="Evv R."/>
            <person name="Podile A.R."/>
        </authorList>
    </citation>
    <scope>NUCLEOTIDE SEQUENCE [LARGE SCALE GENOMIC DNA]</scope>
    <source>
        <strain evidence="5 6">MPMI6</strain>
    </source>
</reference>
<feature type="domain" description="Beta-galactosidase galactose-binding" evidence="4">
    <location>
        <begin position="150"/>
        <end position="208"/>
    </location>
</feature>
<dbReference type="PANTHER" id="PTHR23421">
    <property type="entry name" value="BETA-GALACTOSIDASE RELATED"/>
    <property type="match status" value="1"/>
</dbReference>
<gene>
    <name evidence="5" type="ORF">GSF22_13430</name>
</gene>
<evidence type="ECO:0000313" key="6">
    <source>
        <dbReference type="Proteomes" id="UP000823521"/>
    </source>
</evidence>
<dbReference type="Pfam" id="PF21317">
    <property type="entry name" value="BetaGal_ABD_1"/>
    <property type="match status" value="1"/>
</dbReference>
<dbReference type="SUPFAM" id="SSF49785">
    <property type="entry name" value="Galactose-binding domain-like"/>
    <property type="match status" value="1"/>
</dbReference>
<feature type="non-terminal residue" evidence="5">
    <location>
        <position position="1"/>
    </location>
</feature>
<dbReference type="Pfam" id="PF21467">
    <property type="entry name" value="BetaGal_gal-bd"/>
    <property type="match status" value="1"/>
</dbReference>
<accession>A0ABS3VR56</accession>
<name>A0ABS3VR56_MICEH</name>
<proteinExistence type="predicted"/>
<dbReference type="InterPro" id="IPR008979">
    <property type="entry name" value="Galactose-bd-like_sf"/>
</dbReference>
<dbReference type="EMBL" id="WVUH01000096">
    <property type="protein sequence ID" value="MBO4207000.1"/>
    <property type="molecule type" value="Genomic_DNA"/>
</dbReference>
<evidence type="ECO:0000313" key="5">
    <source>
        <dbReference type="EMBL" id="MBO4207000.1"/>
    </source>
</evidence>
<keyword evidence="6" id="KW-1185">Reference proteome</keyword>
<dbReference type="InterPro" id="IPR048912">
    <property type="entry name" value="BetaGal1-like_ABD1"/>
</dbReference>
<dbReference type="Proteomes" id="UP000823521">
    <property type="component" value="Unassembled WGS sequence"/>
</dbReference>
<sequence length="235" mass="25774">WDVLDLLGEPTTYPHLPTADDLGHYTGFTLYTPHLPPTRDGVLAVAEVRDRAQVFVDRRSHGVLSRDHGERMIGVSADAGAVVELLVEDLGRVNYGPRIGEPKGLIGPATLDGAPVDTWTVRPLRLDHVDTVLRRLRDGDPVDAPLAGPVFSLAEFAAVETDRDLFLDTSSWGKGVAWINGFCLGRYWNRGPQRTLYVPAPLLRPQGNEIVVLELHAAAPTVRFVARPDLGHTEQ</sequence>
<dbReference type="InterPro" id="IPR001944">
    <property type="entry name" value="Glycoside_Hdrlase_35"/>
</dbReference>
<keyword evidence="1" id="KW-0378">Hydrolase</keyword>
<comment type="caution">
    <text evidence="5">The sequence shown here is derived from an EMBL/GenBank/DDBJ whole genome shotgun (WGS) entry which is preliminary data.</text>
</comment>
<dbReference type="Gene3D" id="2.60.120.260">
    <property type="entry name" value="Galactose-binding domain-like"/>
    <property type="match status" value="2"/>
</dbReference>
<keyword evidence="2" id="KW-0326">Glycosidase</keyword>
<evidence type="ECO:0000256" key="1">
    <source>
        <dbReference type="ARBA" id="ARBA00022801"/>
    </source>
</evidence>
<evidence type="ECO:0000259" key="3">
    <source>
        <dbReference type="Pfam" id="PF21317"/>
    </source>
</evidence>
<organism evidence="5 6">
    <name type="scientific">Micromonospora echinofusca</name>
    <dbReference type="NCBI Taxonomy" id="47858"/>
    <lineage>
        <taxon>Bacteria</taxon>
        <taxon>Bacillati</taxon>
        <taxon>Actinomycetota</taxon>
        <taxon>Actinomycetes</taxon>
        <taxon>Micromonosporales</taxon>
        <taxon>Micromonosporaceae</taxon>
        <taxon>Micromonospora</taxon>
    </lineage>
</organism>
<protein>
    <submittedName>
        <fullName evidence="5">Beta-galactosidase</fullName>
    </submittedName>
</protein>
<evidence type="ECO:0000259" key="4">
    <source>
        <dbReference type="Pfam" id="PF21467"/>
    </source>
</evidence>
<evidence type="ECO:0000256" key="2">
    <source>
        <dbReference type="ARBA" id="ARBA00023295"/>
    </source>
</evidence>
<feature type="domain" description="Beta-galactosidase 1-like first all-beta" evidence="3">
    <location>
        <begin position="19"/>
        <end position="124"/>
    </location>
</feature>